<feature type="region of interest" description="Disordered" evidence="1">
    <location>
        <begin position="435"/>
        <end position="470"/>
    </location>
</feature>
<reference evidence="3 4" key="2">
    <citation type="submission" date="2024-07" db="EMBL/GenBank/DDBJ databases">
        <authorList>
            <person name="Akdeniz Z."/>
        </authorList>
    </citation>
    <scope>NUCLEOTIDE SEQUENCE [LARGE SCALE GENOMIC DNA]</scope>
</reference>
<evidence type="ECO:0000313" key="3">
    <source>
        <dbReference type="EMBL" id="CAL6062328.1"/>
    </source>
</evidence>
<gene>
    <name evidence="2" type="ORF">HINF_LOCUS34955</name>
    <name evidence="3" type="ORF">HINF_LOCUS50133</name>
</gene>
<dbReference type="EMBL" id="CATOUU010000775">
    <property type="protein sequence ID" value="CAI9947310.1"/>
    <property type="molecule type" value="Genomic_DNA"/>
</dbReference>
<sequence length="549" mass="63031">MDSLSVYSNLFSEFHQSGSKITPQIAQNAHELLHQLIIRNEKIHPNWGPFQTLVDDFLCSVAQLQNTQQTFKHVFGYFFQQQRFSKAAGCYMRYSLSLIDSINQCIEQNSEQNENVLQQLLQQLTRALAIALSTAQLSKQQEYQSEWGYSSEGQKSCLLQQIEIKRQQLNIQQDTDAGHAMLRENELHRLEEDEQRIRNAQMSAPVERFTVQQILQLFVYWDSILELTRVPSGFSTSNQRILTLRANEACKLKPFDCYLALVCRGDFDQALRFVKHYQFSTALLLQRLVKHVISLIQVTLKFNGQSKLRLTFQHNFAIPFSQMKLNLQDQSEEMKTTFQCISDVLALKQFTGHSSMLTFSTDPLVEIFIAACVEANSDVNYQIVMARFTEMWPEIRPNLQLEEVQRAINFADELFGVKWIRQFLGGQQIIKPVVTVPQNQPKPSNQPVNQINKSYQPTQQKPSTAQKPQQKTMELTLDELDHKPAFAAKQSTPSNQIKIQFNQNNNPPNQFGVQGMNLFPPQNENKSILKNGANAMNGGVKKAVQFNMQ</sequence>
<accession>A0AA86PVU9</accession>
<feature type="compositionally biased region" description="Polar residues" evidence="1">
    <location>
        <begin position="436"/>
        <end position="470"/>
    </location>
</feature>
<comment type="caution">
    <text evidence="2">The sequence shown here is derived from an EMBL/GenBank/DDBJ whole genome shotgun (WGS) entry which is preliminary data.</text>
</comment>
<keyword evidence="4" id="KW-1185">Reference proteome</keyword>
<evidence type="ECO:0000313" key="2">
    <source>
        <dbReference type="EMBL" id="CAI9947310.1"/>
    </source>
</evidence>
<protein>
    <submittedName>
        <fullName evidence="2">Uncharacterized protein</fullName>
    </submittedName>
</protein>
<reference evidence="2" key="1">
    <citation type="submission" date="2023-06" db="EMBL/GenBank/DDBJ databases">
        <authorList>
            <person name="Kurt Z."/>
        </authorList>
    </citation>
    <scope>NUCLEOTIDE SEQUENCE</scope>
</reference>
<proteinExistence type="predicted"/>
<organism evidence="2">
    <name type="scientific">Hexamita inflata</name>
    <dbReference type="NCBI Taxonomy" id="28002"/>
    <lineage>
        <taxon>Eukaryota</taxon>
        <taxon>Metamonada</taxon>
        <taxon>Diplomonadida</taxon>
        <taxon>Hexamitidae</taxon>
        <taxon>Hexamitinae</taxon>
        <taxon>Hexamita</taxon>
    </lineage>
</organism>
<dbReference type="AlphaFoldDB" id="A0AA86PVU9"/>
<name>A0AA86PVU9_9EUKA</name>
<evidence type="ECO:0000256" key="1">
    <source>
        <dbReference type="SAM" id="MobiDB-lite"/>
    </source>
</evidence>
<evidence type="ECO:0000313" key="4">
    <source>
        <dbReference type="Proteomes" id="UP001642409"/>
    </source>
</evidence>
<dbReference type="Proteomes" id="UP001642409">
    <property type="component" value="Unassembled WGS sequence"/>
</dbReference>
<dbReference type="EMBL" id="CAXDID020000239">
    <property type="protein sequence ID" value="CAL6062328.1"/>
    <property type="molecule type" value="Genomic_DNA"/>
</dbReference>